<reference evidence="1" key="1">
    <citation type="journal article" date="2014" name="Front. Microbiol.">
        <title>High frequency of phylogenetically diverse reductive dehalogenase-homologous genes in deep subseafloor sedimentary metagenomes.</title>
        <authorList>
            <person name="Kawai M."/>
            <person name="Futagami T."/>
            <person name="Toyoda A."/>
            <person name="Takaki Y."/>
            <person name="Nishi S."/>
            <person name="Hori S."/>
            <person name="Arai W."/>
            <person name="Tsubouchi T."/>
            <person name="Morono Y."/>
            <person name="Uchiyama I."/>
            <person name="Ito T."/>
            <person name="Fujiyama A."/>
            <person name="Inagaki F."/>
            <person name="Takami H."/>
        </authorList>
    </citation>
    <scope>NUCLEOTIDE SEQUENCE</scope>
    <source>
        <strain evidence="1">Expedition CK06-06</strain>
    </source>
</reference>
<name>X1UG66_9ZZZZ</name>
<proteinExistence type="predicted"/>
<evidence type="ECO:0008006" key="2">
    <source>
        <dbReference type="Google" id="ProtNLM"/>
    </source>
</evidence>
<feature type="non-terminal residue" evidence="1">
    <location>
        <position position="1"/>
    </location>
</feature>
<organism evidence="1">
    <name type="scientific">marine sediment metagenome</name>
    <dbReference type="NCBI Taxonomy" id="412755"/>
    <lineage>
        <taxon>unclassified sequences</taxon>
        <taxon>metagenomes</taxon>
        <taxon>ecological metagenomes</taxon>
    </lineage>
</organism>
<protein>
    <recommendedName>
        <fullName evidence="2">Fe/B12 periplasmic-binding domain-containing protein</fullName>
    </recommendedName>
</protein>
<sequence length="76" mass="8797">LDDALAADERFGEFNAFKKEQVFNNNARTNESGGNDFWESGTANPHKVLADLIKIFHPELLPEHEFVYYKKLRTLK</sequence>
<comment type="caution">
    <text evidence="1">The sequence shown here is derived from an EMBL/GenBank/DDBJ whole genome shotgun (WGS) entry which is preliminary data.</text>
</comment>
<dbReference type="AlphaFoldDB" id="X1UG66"/>
<evidence type="ECO:0000313" key="1">
    <source>
        <dbReference type="EMBL" id="GAJ02562.1"/>
    </source>
</evidence>
<dbReference type="EMBL" id="BARW01016280">
    <property type="protein sequence ID" value="GAJ02562.1"/>
    <property type="molecule type" value="Genomic_DNA"/>
</dbReference>
<gene>
    <name evidence="1" type="ORF">S12H4_28392</name>
</gene>
<accession>X1UG66</accession>